<keyword evidence="1" id="KW-0560">Oxidoreductase</keyword>
<dbReference type="EMBL" id="CP036150">
    <property type="protein sequence ID" value="QEN08344.1"/>
    <property type="molecule type" value="Genomic_DNA"/>
</dbReference>
<dbReference type="InterPro" id="IPR013118">
    <property type="entry name" value="Mannitol_DH_C"/>
</dbReference>
<dbReference type="PANTHER" id="PTHR30524">
    <property type="entry name" value="MANNITOL-1-PHOSPHATE 5-DEHYDROGENASE"/>
    <property type="match status" value="1"/>
</dbReference>
<dbReference type="GO" id="GO:0005829">
    <property type="term" value="C:cytosol"/>
    <property type="evidence" value="ECO:0007669"/>
    <property type="project" value="TreeGrafter"/>
</dbReference>
<reference evidence="5 6" key="1">
    <citation type="submission" date="2019-02" db="EMBL/GenBank/DDBJ databases">
        <title>Complete Genome Sequence and Methylome Analysis of free living Spirochaetas.</title>
        <authorList>
            <person name="Fomenkov A."/>
            <person name="Dubinina G."/>
            <person name="Leshcheva N."/>
            <person name="Mikheeva N."/>
            <person name="Grabovich M."/>
            <person name="Vincze T."/>
            <person name="Roberts R.J."/>
        </authorList>
    </citation>
    <scope>NUCLEOTIDE SEQUENCE [LARGE SCALE GENOMIC DNA]</scope>
    <source>
        <strain evidence="5 6">K2</strain>
    </source>
</reference>
<name>A0A5C1QP54_9SPIO</name>
<evidence type="ECO:0000259" key="4">
    <source>
        <dbReference type="Pfam" id="PF08125"/>
    </source>
</evidence>
<keyword evidence="2" id="KW-0520">NAD</keyword>
<feature type="domain" description="Mannitol dehydrogenase C-terminal" evidence="4">
    <location>
        <begin position="210"/>
        <end position="346"/>
    </location>
</feature>
<dbReference type="KEGG" id="ock:EXM22_10215"/>
<dbReference type="SUPFAM" id="SSF51735">
    <property type="entry name" value="NAD(P)-binding Rossmann-fold domains"/>
    <property type="match status" value="1"/>
</dbReference>
<dbReference type="PANTHER" id="PTHR30524:SF0">
    <property type="entry name" value="ALTRONATE OXIDOREDUCTASE-RELATED"/>
    <property type="match status" value="1"/>
</dbReference>
<dbReference type="InterPro" id="IPR008927">
    <property type="entry name" value="6-PGluconate_DH-like_C_sf"/>
</dbReference>
<sequence length="395" mass="44063">MSKEVLIFGAGNIGRSFITPIFLDAGYTVYLADINTKLITSLKKAGQYNIRICSNEEETIRIVQGFHPVALSNKEALFPLLMRIPLMVTSVGLAGLEAVSKLIAETLSGRINNEKEYIPLDIILAENLRNASSFCHGKILESLSGSFPVESHLGLVETSIGKMVPLRTEQDIIQDSLGMKAEPYNTLILDKDGFIGPIPQSPCIQLVSPIKPWVDRKLFIHNLGHAAAAYLGRQYFPNETYLAPLMKDKDFVEEIRNVMTEGANILLSEYPEVFTIKDLTDHIDDLLTRFSNTSLGDTVQRVGRDLSRKLSGNDRIVGAMAEAVQRNLPIKNICRVYLAALSFEQVNQDSEDYKIFTIYKEEGLEAVYTDKSCVGDFSPAVYKKILDELKRIEAH</sequence>
<dbReference type="Gene3D" id="1.10.1040.10">
    <property type="entry name" value="N-(1-d-carboxylethyl)-l-norvaline Dehydrogenase, domain 2"/>
    <property type="match status" value="1"/>
</dbReference>
<evidence type="ECO:0000259" key="3">
    <source>
        <dbReference type="Pfam" id="PF01232"/>
    </source>
</evidence>
<dbReference type="Gene3D" id="3.40.50.720">
    <property type="entry name" value="NAD(P)-binding Rossmann-like Domain"/>
    <property type="match status" value="1"/>
</dbReference>
<dbReference type="OrthoDB" id="271711at2"/>
<dbReference type="Pfam" id="PF01232">
    <property type="entry name" value="Mannitol_dh"/>
    <property type="match status" value="1"/>
</dbReference>
<accession>A0A5C1QP54</accession>
<dbReference type="SUPFAM" id="SSF48179">
    <property type="entry name" value="6-phosphogluconate dehydrogenase C-terminal domain-like"/>
    <property type="match status" value="1"/>
</dbReference>
<dbReference type="GO" id="GO:0019592">
    <property type="term" value="P:mannitol catabolic process"/>
    <property type="evidence" value="ECO:0007669"/>
    <property type="project" value="TreeGrafter"/>
</dbReference>
<gene>
    <name evidence="5" type="ORF">EXM22_10215</name>
</gene>
<dbReference type="InterPro" id="IPR013131">
    <property type="entry name" value="Mannitol_DH_N"/>
</dbReference>
<dbReference type="Pfam" id="PF08125">
    <property type="entry name" value="Mannitol_dh_C"/>
    <property type="match status" value="1"/>
</dbReference>
<dbReference type="GO" id="GO:0008926">
    <property type="term" value="F:mannitol-1-phosphate 5-dehydrogenase activity"/>
    <property type="evidence" value="ECO:0007669"/>
    <property type="project" value="TreeGrafter"/>
</dbReference>
<evidence type="ECO:0000313" key="6">
    <source>
        <dbReference type="Proteomes" id="UP000324209"/>
    </source>
</evidence>
<dbReference type="RefSeq" id="WP_149486424.1">
    <property type="nucleotide sequence ID" value="NZ_CP036150.1"/>
</dbReference>
<evidence type="ECO:0000256" key="2">
    <source>
        <dbReference type="ARBA" id="ARBA00023027"/>
    </source>
</evidence>
<dbReference type="AlphaFoldDB" id="A0A5C1QP54"/>
<evidence type="ECO:0000313" key="5">
    <source>
        <dbReference type="EMBL" id="QEN08344.1"/>
    </source>
</evidence>
<protein>
    <submittedName>
        <fullName evidence="5">Mannitol-1-phosphate 5-dehydrogenase</fullName>
    </submittedName>
</protein>
<keyword evidence="6" id="KW-1185">Reference proteome</keyword>
<evidence type="ECO:0000256" key="1">
    <source>
        <dbReference type="ARBA" id="ARBA00023002"/>
    </source>
</evidence>
<dbReference type="Proteomes" id="UP000324209">
    <property type="component" value="Chromosome"/>
</dbReference>
<dbReference type="InterPro" id="IPR036291">
    <property type="entry name" value="NAD(P)-bd_dom_sf"/>
</dbReference>
<feature type="domain" description="Mannitol dehydrogenase N-terminal" evidence="3">
    <location>
        <begin position="4"/>
        <end position="195"/>
    </location>
</feature>
<proteinExistence type="predicted"/>
<organism evidence="5 6">
    <name type="scientific">Oceanispirochaeta crateris</name>
    <dbReference type="NCBI Taxonomy" id="2518645"/>
    <lineage>
        <taxon>Bacteria</taxon>
        <taxon>Pseudomonadati</taxon>
        <taxon>Spirochaetota</taxon>
        <taxon>Spirochaetia</taxon>
        <taxon>Spirochaetales</taxon>
        <taxon>Spirochaetaceae</taxon>
        <taxon>Oceanispirochaeta</taxon>
    </lineage>
</organism>
<dbReference type="InterPro" id="IPR013328">
    <property type="entry name" value="6PGD_dom2"/>
</dbReference>